<dbReference type="PANTHER" id="PTHR10554">
    <property type="entry name" value="SYNTROPHIN"/>
    <property type="match status" value="1"/>
</dbReference>
<dbReference type="PANTHER" id="PTHR10554:SF12">
    <property type="entry name" value="IP02644P"/>
    <property type="match status" value="1"/>
</dbReference>
<evidence type="ECO:0000313" key="6">
    <source>
        <dbReference type="EMBL" id="CAF0911213.1"/>
    </source>
</evidence>
<dbReference type="EMBL" id="CAJNOT010000456">
    <property type="protein sequence ID" value="CAF0987909.1"/>
    <property type="molecule type" value="Genomic_DNA"/>
</dbReference>
<dbReference type="InterPro" id="IPR055108">
    <property type="entry name" value="Syntrophin_4th"/>
</dbReference>
<dbReference type="InterPro" id="IPR001478">
    <property type="entry name" value="PDZ"/>
</dbReference>
<dbReference type="GO" id="GO:0005198">
    <property type="term" value="F:structural molecule activity"/>
    <property type="evidence" value="ECO:0007669"/>
    <property type="project" value="InterPro"/>
</dbReference>
<accession>A0A814D328</accession>
<dbReference type="Pfam" id="PF00595">
    <property type="entry name" value="PDZ"/>
    <property type="match status" value="1"/>
</dbReference>
<evidence type="ECO:0000256" key="4">
    <source>
        <dbReference type="ARBA" id="ARBA00023212"/>
    </source>
</evidence>
<dbReference type="Proteomes" id="UP000663870">
    <property type="component" value="Unassembled WGS sequence"/>
</dbReference>
<dbReference type="EMBL" id="CAJNOH010000153">
    <property type="protein sequence ID" value="CAF0911213.1"/>
    <property type="molecule type" value="Genomic_DNA"/>
</dbReference>
<feature type="domain" description="PDZ" evidence="5">
    <location>
        <begin position="86"/>
        <end position="169"/>
    </location>
</feature>
<keyword evidence="4" id="KW-0206">Cytoskeleton</keyword>
<dbReference type="Pfam" id="PF23012">
    <property type="entry name" value="Syntrophin_4th"/>
    <property type="match status" value="1"/>
</dbReference>
<dbReference type="PROSITE" id="PS50106">
    <property type="entry name" value="PDZ"/>
    <property type="match status" value="1"/>
</dbReference>
<dbReference type="GO" id="GO:0005856">
    <property type="term" value="C:cytoskeleton"/>
    <property type="evidence" value="ECO:0007669"/>
    <property type="project" value="UniProtKB-SubCell"/>
</dbReference>
<dbReference type="InterPro" id="IPR036034">
    <property type="entry name" value="PDZ_sf"/>
</dbReference>
<keyword evidence="3" id="KW-0963">Cytoplasm</keyword>
<comment type="similarity">
    <text evidence="2">Belongs to the syntrophin family.</text>
</comment>
<evidence type="ECO:0000313" key="9">
    <source>
        <dbReference type="Proteomes" id="UP000663870"/>
    </source>
</evidence>
<evidence type="ECO:0000256" key="1">
    <source>
        <dbReference type="ARBA" id="ARBA00004245"/>
    </source>
</evidence>
<dbReference type="GO" id="GO:0016010">
    <property type="term" value="C:dystrophin-associated glycoprotein complex"/>
    <property type="evidence" value="ECO:0007669"/>
    <property type="project" value="TreeGrafter"/>
</dbReference>
<dbReference type="SUPFAM" id="SSF50156">
    <property type="entry name" value="PDZ domain-like"/>
    <property type="match status" value="1"/>
</dbReference>
<dbReference type="SMART" id="SM00228">
    <property type="entry name" value="PDZ"/>
    <property type="match status" value="1"/>
</dbReference>
<comment type="subcellular location">
    <subcellularLocation>
        <location evidence="1">Cytoplasm</location>
        <location evidence="1">Cytoskeleton</location>
    </subcellularLocation>
</comment>
<protein>
    <recommendedName>
        <fullName evidence="5">PDZ domain-containing protein</fullName>
    </recommendedName>
</protein>
<proteinExistence type="inferred from homology"/>
<dbReference type="AlphaFoldDB" id="A0A814D328"/>
<evidence type="ECO:0000259" key="5">
    <source>
        <dbReference type="PROSITE" id="PS50106"/>
    </source>
</evidence>
<dbReference type="Proteomes" id="UP000663854">
    <property type="component" value="Unassembled WGS sequence"/>
</dbReference>
<evidence type="ECO:0000313" key="7">
    <source>
        <dbReference type="EMBL" id="CAF0950398.1"/>
    </source>
</evidence>
<gene>
    <name evidence="7" type="ORF">JXQ802_LOCUS11653</name>
    <name evidence="6" type="ORF">PYM288_LOCUS10028</name>
    <name evidence="8" type="ORF">ZHD862_LOCUS11860</name>
</gene>
<dbReference type="InterPro" id="IPR015482">
    <property type="entry name" value="Syntrophin"/>
</dbReference>
<evidence type="ECO:0000256" key="3">
    <source>
        <dbReference type="ARBA" id="ARBA00022490"/>
    </source>
</evidence>
<dbReference type="EMBL" id="CAJNOL010000233">
    <property type="protein sequence ID" value="CAF0950398.1"/>
    <property type="molecule type" value="Genomic_DNA"/>
</dbReference>
<dbReference type="Gene3D" id="2.30.42.10">
    <property type="match status" value="1"/>
</dbReference>
<sequence length="536" mass="62000">MTFESSLAEQQQRAIAELYLHSKWTKASLALEDENLIIEYATNKRDQQILIEELYNHTNISNQNLIPNTRSSIYDPSDTITSQKRIVKIIKPDNVGLGISIKGGRENRMPILISKIFPNLPADQNGQLHIGDAILSVNGKDLQHVSHEEAVQILKTAGKDVELEVRYLREINILMQKQTFLSSQKQQSENNLIESNYKRNMTPISYQSSNDSIFYETKRIPLRLCYVFRRSSSASDILVLSSSFLPPLTASPLLINDINGSILDIILPHIQTCYSIRFVDNMYARKWFYILHSKISRYLLDILPEIEEHLIITRNTNEIKALGWLAEQVNYDEITTIKSWRPIFLILTDSEICFFGSSFISRQICRELDIVYPILGSRFIRPIRDSSIDIDISLLTLRVGTKFGIVTHTFRIQTKLDLDYWTNRMSQCLQNAVIRTKEVVFPCKWNNRTCKLYLHYEDGFTLCTDPESGYTQVRLLWEEPFEKLRSSSDDNDHLLMLDFHGEEGVMQLYFDTSPKPFVFHLHAFLSTKAARNGLIR</sequence>
<dbReference type="CDD" id="cd06801">
    <property type="entry name" value="PDZ_syntrophin-like"/>
    <property type="match status" value="1"/>
</dbReference>
<comment type="caution">
    <text evidence="7">The sequence shown here is derived from an EMBL/GenBank/DDBJ whole genome shotgun (WGS) entry which is preliminary data.</text>
</comment>
<keyword evidence="9" id="KW-1185">Reference proteome</keyword>
<organism evidence="7 9">
    <name type="scientific">Rotaria sordida</name>
    <dbReference type="NCBI Taxonomy" id="392033"/>
    <lineage>
        <taxon>Eukaryota</taxon>
        <taxon>Metazoa</taxon>
        <taxon>Spiralia</taxon>
        <taxon>Gnathifera</taxon>
        <taxon>Rotifera</taxon>
        <taxon>Eurotatoria</taxon>
        <taxon>Bdelloidea</taxon>
        <taxon>Philodinida</taxon>
        <taxon>Philodinidae</taxon>
        <taxon>Rotaria</taxon>
    </lineage>
</organism>
<reference evidence="7" key="1">
    <citation type="submission" date="2021-02" db="EMBL/GenBank/DDBJ databases">
        <authorList>
            <person name="Nowell W R."/>
        </authorList>
    </citation>
    <scope>NUCLEOTIDE SEQUENCE</scope>
</reference>
<name>A0A814D328_9BILA</name>
<evidence type="ECO:0000256" key="2">
    <source>
        <dbReference type="ARBA" id="ARBA00010798"/>
    </source>
</evidence>
<evidence type="ECO:0000313" key="8">
    <source>
        <dbReference type="EMBL" id="CAF0987909.1"/>
    </source>
</evidence>
<dbReference type="Proteomes" id="UP000663864">
    <property type="component" value="Unassembled WGS sequence"/>
</dbReference>